<evidence type="ECO:0000259" key="6">
    <source>
        <dbReference type="Pfam" id="PF00496"/>
    </source>
</evidence>
<evidence type="ECO:0000256" key="1">
    <source>
        <dbReference type="ARBA" id="ARBA00005695"/>
    </source>
</evidence>
<feature type="signal peptide" evidence="5">
    <location>
        <begin position="1"/>
        <end position="34"/>
    </location>
</feature>
<evidence type="ECO:0000256" key="4">
    <source>
        <dbReference type="SAM" id="MobiDB-lite"/>
    </source>
</evidence>
<sequence length="574" mass="62403">MRTTHRQQGRTHRSAYWSTASLFLAIALVLSACAGGNGGNKSSGASGGNGAAGEAQSSSAAPSAEQAAAETPVQGGELTYALATSPDTLDPARSGLAVASRVYRSIFDNLVVKDANNEIKPWLATEWSVSDDGLTYTFKLRQDVKFQDGTPFNAEAVKFTFDRILDPNTKASNSASALKPYASSEVIDDYTIKLVLSTPSRAFLVNLTQTTLGIVSPTAVEKYGDQFGKNPVGTGPFKFVGWQENADITLERNPDYNWGPETASNQGAAYLDKLVFKIVPEEATRIGSVQSKQVLAAETVPPQNIAALKADSNFQVLQVETGGLPYTLFINQNKEPWNELKARQALQYGVDIGSIVKTLYLGTYEQAWSALTPSMFGYDASLENSVQPDADKANQLLDELGWTVGSDGIREKDGKKLTLHYVDGSPNREKRNDIAVMIQQQLKKIGIQVDVEITKDVATKVFQNDDYDIYGNSQVNVDPNALSQFYHTAAPGVLGNIAHVSDSQLDQWLEQAAVEKDDTKRAELYKNVQQFIKDNAVILPIYVFPYTVAASNKVKGLAFDSVGYPQFGGVYIQK</sequence>
<feature type="compositionally biased region" description="Low complexity" evidence="4">
    <location>
        <begin position="52"/>
        <end position="70"/>
    </location>
</feature>
<gene>
    <name evidence="7" type="ORF">E6C55_01180</name>
</gene>
<reference evidence="7 8" key="1">
    <citation type="submission" date="2019-04" db="EMBL/GenBank/DDBJ databases">
        <title>Cohnella sp. nov. isolated from preserved vegetables.</title>
        <authorList>
            <person name="Lin S.-Y."/>
            <person name="Hung M.-H."/>
            <person name="Young C.-C."/>
        </authorList>
    </citation>
    <scope>NUCLEOTIDE SEQUENCE [LARGE SCALE GENOMIC DNA]</scope>
    <source>
        <strain evidence="7 8">CC-MHH1044</strain>
    </source>
</reference>
<protein>
    <submittedName>
        <fullName evidence="7">ABC transporter substrate-binding protein</fullName>
    </submittedName>
</protein>
<organism evidence="7 8">
    <name type="scientific">Cohnella fermenti</name>
    <dbReference type="NCBI Taxonomy" id="2565925"/>
    <lineage>
        <taxon>Bacteria</taxon>
        <taxon>Bacillati</taxon>
        <taxon>Bacillota</taxon>
        <taxon>Bacilli</taxon>
        <taxon>Bacillales</taxon>
        <taxon>Paenibacillaceae</taxon>
        <taxon>Cohnella</taxon>
    </lineage>
</organism>
<evidence type="ECO:0000256" key="3">
    <source>
        <dbReference type="ARBA" id="ARBA00022729"/>
    </source>
</evidence>
<feature type="domain" description="Solute-binding protein family 5" evidence="6">
    <location>
        <begin position="118"/>
        <end position="488"/>
    </location>
</feature>
<dbReference type="CDD" id="cd08492">
    <property type="entry name" value="PBP2_NikA_DppA_OppA_like_15"/>
    <property type="match status" value="1"/>
</dbReference>
<dbReference type="RefSeq" id="WP_136367935.1">
    <property type="nucleotide sequence ID" value="NZ_SSOB01000001.1"/>
</dbReference>
<feature type="compositionally biased region" description="Gly residues" evidence="4">
    <location>
        <begin position="39"/>
        <end position="51"/>
    </location>
</feature>
<feature type="chain" id="PRO_5038752155" evidence="5">
    <location>
        <begin position="35"/>
        <end position="574"/>
    </location>
</feature>
<dbReference type="SUPFAM" id="SSF53850">
    <property type="entry name" value="Periplasmic binding protein-like II"/>
    <property type="match status" value="1"/>
</dbReference>
<comment type="similarity">
    <text evidence="1">Belongs to the bacterial solute-binding protein 5 family.</text>
</comment>
<evidence type="ECO:0000313" key="8">
    <source>
        <dbReference type="Proteomes" id="UP000310636"/>
    </source>
</evidence>
<dbReference type="PANTHER" id="PTHR30290:SF9">
    <property type="entry name" value="OLIGOPEPTIDE-BINDING PROTEIN APPA"/>
    <property type="match status" value="1"/>
</dbReference>
<dbReference type="Gene3D" id="3.40.190.10">
    <property type="entry name" value="Periplasmic binding protein-like II"/>
    <property type="match status" value="1"/>
</dbReference>
<dbReference type="GO" id="GO:0043190">
    <property type="term" value="C:ATP-binding cassette (ABC) transporter complex"/>
    <property type="evidence" value="ECO:0007669"/>
    <property type="project" value="InterPro"/>
</dbReference>
<dbReference type="Gene3D" id="3.10.105.10">
    <property type="entry name" value="Dipeptide-binding Protein, Domain 3"/>
    <property type="match status" value="1"/>
</dbReference>
<proteinExistence type="inferred from homology"/>
<evidence type="ECO:0000256" key="2">
    <source>
        <dbReference type="ARBA" id="ARBA00022448"/>
    </source>
</evidence>
<comment type="caution">
    <text evidence="7">The sequence shown here is derived from an EMBL/GenBank/DDBJ whole genome shotgun (WGS) entry which is preliminary data.</text>
</comment>
<dbReference type="GO" id="GO:0015833">
    <property type="term" value="P:peptide transport"/>
    <property type="evidence" value="ECO:0007669"/>
    <property type="project" value="TreeGrafter"/>
</dbReference>
<keyword evidence="3 5" id="KW-0732">Signal</keyword>
<dbReference type="InterPro" id="IPR000914">
    <property type="entry name" value="SBP_5_dom"/>
</dbReference>
<dbReference type="PIRSF" id="PIRSF002741">
    <property type="entry name" value="MppA"/>
    <property type="match status" value="1"/>
</dbReference>
<dbReference type="PROSITE" id="PS51257">
    <property type="entry name" value="PROKAR_LIPOPROTEIN"/>
    <property type="match status" value="1"/>
</dbReference>
<dbReference type="Pfam" id="PF00496">
    <property type="entry name" value="SBP_bac_5"/>
    <property type="match status" value="1"/>
</dbReference>
<dbReference type="PANTHER" id="PTHR30290">
    <property type="entry name" value="PERIPLASMIC BINDING COMPONENT OF ABC TRANSPORTER"/>
    <property type="match status" value="1"/>
</dbReference>
<evidence type="ECO:0000313" key="7">
    <source>
        <dbReference type="EMBL" id="THF84620.1"/>
    </source>
</evidence>
<evidence type="ECO:0000256" key="5">
    <source>
        <dbReference type="SAM" id="SignalP"/>
    </source>
</evidence>
<dbReference type="Proteomes" id="UP000310636">
    <property type="component" value="Unassembled WGS sequence"/>
</dbReference>
<keyword evidence="2" id="KW-0813">Transport</keyword>
<feature type="region of interest" description="Disordered" evidence="4">
    <location>
        <begin position="39"/>
        <end position="72"/>
    </location>
</feature>
<dbReference type="EMBL" id="SSOB01000001">
    <property type="protein sequence ID" value="THF84620.1"/>
    <property type="molecule type" value="Genomic_DNA"/>
</dbReference>
<dbReference type="InterPro" id="IPR030678">
    <property type="entry name" value="Peptide/Ni-bd"/>
</dbReference>
<dbReference type="Gene3D" id="3.90.76.10">
    <property type="entry name" value="Dipeptide-binding Protein, Domain 1"/>
    <property type="match status" value="1"/>
</dbReference>
<dbReference type="GO" id="GO:0042597">
    <property type="term" value="C:periplasmic space"/>
    <property type="evidence" value="ECO:0007669"/>
    <property type="project" value="UniProtKB-ARBA"/>
</dbReference>
<name>A0A4S4C984_9BACL</name>
<dbReference type="OrthoDB" id="9796817at2"/>
<dbReference type="GO" id="GO:1904680">
    <property type="term" value="F:peptide transmembrane transporter activity"/>
    <property type="evidence" value="ECO:0007669"/>
    <property type="project" value="TreeGrafter"/>
</dbReference>
<dbReference type="InterPro" id="IPR039424">
    <property type="entry name" value="SBP_5"/>
</dbReference>
<dbReference type="AlphaFoldDB" id="A0A4S4C984"/>
<accession>A0A4S4C984</accession>
<keyword evidence="8" id="KW-1185">Reference proteome</keyword>